<name>A0A164YDM8_9AGAM</name>
<proteinExistence type="predicted"/>
<dbReference type="STRING" id="1314777.A0A164YDM8"/>
<evidence type="ECO:0000313" key="2">
    <source>
        <dbReference type="EMBL" id="KZS96819.1"/>
    </source>
</evidence>
<reference evidence="2 3" key="1">
    <citation type="journal article" date="2016" name="Mol. Biol. Evol.">
        <title>Comparative Genomics of Early-Diverging Mushroom-Forming Fungi Provides Insights into the Origins of Lignocellulose Decay Capabilities.</title>
        <authorList>
            <person name="Nagy L.G."/>
            <person name="Riley R."/>
            <person name="Tritt A."/>
            <person name="Adam C."/>
            <person name="Daum C."/>
            <person name="Floudas D."/>
            <person name="Sun H."/>
            <person name="Yadav J.S."/>
            <person name="Pangilinan J."/>
            <person name="Larsson K.H."/>
            <person name="Matsuura K."/>
            <person name="Barry K."/>
            <person name="Labutti K."/>
            <person name="Kuo R."/>
            <person name="Ohm R.A."/>
            <person name="Bhattacharya S.S."/>
            <person name="Shirouzu T."/>
            <person name="Yoshinaga Y."/>
            <person name="Martin F.M."/>
            <person name="Grigoriev I.V."/>
            <person name="Hibbett D.S."/>
        </authorList>
    </citation>
    <scope>NUCLEOTIDE SEQUENCE [LARGE SCALE GENOMIC DNA]</scope>
    <source>
        <strain evidence="2 3">HHB9708</strain>
    </source>
</reference>
<evidence type="ECO:0008006" key="4">
    <source>
        <dbReference type="Google" id="ProtNLM"/>
    </source>
</evidence>
<dbReference type="EMBL" id="KV419398">
    <property type="protein sequence ID" value="KZS96819.1"/>
    <property type="molecule type" value="Genomic_DNA"/>
</dbReference>
<dbReference type="InterPro" id="IPR025337">
    <property type="entry name" value="Questin_oxidase-like"/>
</dbReference>
<evidence type="ECO:0000313" key="3">
    <source>
        <dbReference type="Proteomes" id="UP000076722"/>
    </source>
</evidence>
<keyword evidence="3" id="KW-1185">Reference proteome</keyword>
<gene>
    <name evidence="2" type="ORF">SISNIDRAFT_406951</name>
</gene>
<dbReference type="Proteomes" id="UP000076722">
    <property type="component" value="Unassembled WGS sequence"/>
</dbReference>
<dbReference type="GO" id="GO:0016491">
    <property type="term" value="F:oxidoreductase activity"/>
    <property type="evidence" value="ECO:0007669"/>
    <property type="project" value="UniProtKB-KW"/>
</dbReference>
<accession>A0A164YDM8</accession>
<sequence>MSYNVTQGLLSLPGATAESRTILASLLEQDHEQYHCLFNPIGFHNHLVHHLLNAYDLGASGALLQAIFDDEKLMQRLVDPAKNGSTLDGAPAAGDVNVDNWKKWLGDERAYIAYLPFFEKTVAENGISGALEKYIFAKDANDEGACMLTRVFGLLLHPLVQLGLGAEFQNETIVAEALAQAAVHQAGLIIPDMVAGPNAYTPSDHPLPDAESGLSLLEVLREVYDAPELGPFAYDGGHDYPNRHLKLLSGERGPIVQKLVSRWRIDLEDLDKNLEECLWVMTLILFSCGKKDRAVRMDFFTAHFHTTALLLRPTLEQIKKPEHKVAFLRMWLYFVLLWLIDRGRPKINPELLMSYTATPRPPTPSSAQADASALGNPALDQNYNPWPAMVAAVVHHPDVHVIKVFRSLYFAAHKFGTRGPGEAPGALRKGDKQETHPGILKADGTIFVRAAGMLFDVWGWVTYGESKGYWDRSGLGWEEAWKLSDDENEKKWKIVDYSTLEEAHTEWNS</sequence>
<organism evidence="2 3">
    <name type="scientific">Sistotremastrum niveocremeum HHB9708</name>
    <dbReference type="NCBI Taxonomy" id="1314777"/>
    <lineage>
        <taxon>Eukaryota</taxon>
        <taxon>Fungi</taxon>
        <taxon>Dikarya</taxon>
        <taxon>Basidiomycota</taxon>
        <taxon>Agaricomycotina</taxon>
        <taxon>Agaricomycetes</taxon>
        <taxon>Sistotremastrales</taxon>
        <taxon>Sistotremastraceae</taxon>
        <taxon>Sertulicium</taxon>
        <taxon>Sertulicium niveocremeum</taxon>
    </lineage>
</organism>
<dbReference type="Pfam" id="PF14027">
    <property type="entry name" value="Questin_oxidase"/>
    <property type="match status" value="1"/>
</dbReference>
<dbReference type="OrthoDB" id="10004862at2759"/>
<dbReference type="PANTHER" id="PTHR35870:SF1">
    <property type="entry name" value="PROTEIN, PUTATIVE (AFU_ORTHOLOGUE AFUA_5G03330)-RELATED"/>
    <property type="match status" value="1"/>
</dbReference>
<protein>
    <recommendedName>
        <fullName evidence="4">Oxidoreductase AflY</fullName>
    </recommendedName>
</protein>
<evidence type="ECO:0000256" key="1">
    <source>
        <dbReference type="ARBA" id="ARBA00023002"/>
    </source>
</evidence>
<keyword evidence="1" id="KW-0560">Oxidoreductase</keyword>
<dbReference type="PANTHER" id="PTHR35870">
    <property type="entry name" value="PROTEIN, PUTATIVE (AFU_ORTHOLOGUE AFUA_5G03330)-RELATED"/>
    <property type="match status" value="1"/>
</dbReference>
<dbReference type="AlphaFoldDB" id="A0A164YDM8"/>